<name>E0E3X0_9FIRM</name>
<keyword evidence="1" id="KW-0472">Membrane</keyword>
<evidence type="ECO:0000256" key="1">
    <source>
        <dbReference type="SAM" id="Phobius"/>
    </source>
</evidence>
<dbReference type="EMBL" id="ADGQ01000060">
    <property type="protein sequence ID" value="EFM64430.1"/>
    <property type="molecule type" value="Genomic_DNA"/>
</dbReference>
<dbReference type="STRING" id="596315.HMPREF0634_0612"/>
<feature type="transmembrane region" description="Helical" evidence="1">
    <location>
        <begin position="12"/>
        <end position="35"/>
    </location>
</feature>
<feature type="transmembrane region" description="Helical" evidence="1">
    <location>
        <begin position="41"/>
        <end position="59"/>
    </location>
</feature>
<keyword evidence="1" id="KW-1133">Transmembrane helix</keyword>
<gene>
    <name evidence="2" type="ORF">HMPREF0634_0612</name>
</gene>
<evidence type="ECO:0000313" key="2">
    <source>
        <dbReference type="EMBL" id="EFM64430.1"/>
    </source>
</evidence>
<sequence>MILHLIAFRNPIGRCVICIPYILSLVVSFIATMGMTGWGDLIMYAPHILIIGLAITIMVKQKKDKLKILYK</sequence>
<protein>
    <submittedName>
        <fullName evidence="2">Uncharacterized protein</fullName>
    </submittedName>
</protein>
<keyword evidence="1" id="KW-0812">Transmembrane</keyword>
<evidence type="ECO:0000313" key="3">
    <source>
        <dbReference type="Proteomes" id="UP000003244"/>
    </source>
</evidence>
<accession>E0E3X0</accession>
<organism evidence="2 3">
    <name type="scientific">Peptostreptococcus stomatis DSM 17678</name>
    <dbReference type="NCBI Taxonomy" id="596315"/>
    <lineage>
        <taxon>Bacteria</taxon>
        <taxon>Bacillati</taxon>
        <taxon>Bacillota</taxon>
        <taxon>Clostridia</taxon>
        <taxon>Peptostreptococcales</taxon>
        <taxon>Peptostreptococcaceae</taxon>
        <taxon>Peptostreptococcus</taxon>
    </lineage>
</organism>
<comment type="caution">
    <text evidence="2">The sequence shown here is derived from an EMBL/GenBank/DDBJ whole genome shotgun (WGS) entry which is preliminary data.</text>
</comment>
<dbReference type="Proteomes" id="UP000003244">
    <property type="component" value="Unassembled WGS sequence"/>
</dbReference>
<keyword evidence="3" id="KW-1185">Reference proteome</keyword>
<dbReference type="AlphaFoldDB" id="E0E3X0"/>
<reference evidence="2 3" key="1">
    <citation type="submission" date="2010-08" db="EMBL/GenBank/DDBJ databases">
        <authorList>
            <person name="Harkins D.M."/>
            <person name="Madupu R."/>
            <person name="Durkin A.S."/>
            <person name="Torralba M."/>
            <person name="Methe B."/>
            <person name="Sutton G.G."/>
            <person name="Nelson K.E."/>
        </authorList>
    </citation>
    <scope>NUCLEOTIDE SEQUENCE [LARGE SCALE GENOMIC DNA]</scope>
    <source>
        <strain evidence="2 3">DSM 17678</strain>
    </source>
</reference>
<proteinExistence type="predicted"/>